<dbReference type="EMBL" id="PQXN01000273">
    <property type="protein sequence ID" value="TGO47532.1"/>
    <property type="molecule type" value="Genomic_DNA"/>
</dbReference>
<keyword evidence="2" id="KW-1185">Reference proteome</keyword>
<name>A0A4Z1HJU6_9HELO</name>
<reference evidence="1 2" key="1">
    <citation type="submission" date="2017-12" db="EMBL/GenBank/DDBJ databases">
        <title>Comparative genomics of Botrytis spp.</title>
        <authorList>
            <person name="Valero-Jimenez C.A."/>
            <person name="Tapia P."/>
            <person name="Veloso J."/>
            <person name="Silva-Moreno E."/>
            <person name="Staats M."/>
            <person name="Valdes J.H."/>
            <person name="Van Kan J.A.L."/>
        </authorList>
    </citation>
    <scope>NUCLEOTIDE SEQUENCE [LARGE SCALE GENOMIC DNA]</scope>
    <source>
        <strain evidence="1 2">MUCL11595</strain>
    </source>
</reference>
<dbReference type="Proteomes" id="UP000297527">
    <property type="component" value="Unassembled WGS sequence"/>
</dbReference>
<accession>A0A4Z1HJU6</accession>
<protein>
    <submittedName>
        <fullName evidence="1">Uncharacterized protein</fullName>
    </submittedName>
</protein>
<gene>
    <name evidence="1" type="ORF">BCON_0274g00010</name>
</gene>
<comment type="caution">
    <text evidence="1">The sequence shown here is derived from an EMBL/GenBank/DDBJ whole genome shotgun (WGS) entry which is preliminary data.</text>
</comment>
<sequence>MHQRPGRLMDIDNFETFDTKKTGVTRAGPISDDRFSQSMSGWLKTDRVLDAQAADVVKELRSHGVYIDPKLPPASCPKTTTVYHMEKLTPELAEALYQVGFLNIGACDHEGCLPLLAQINFETPEVFDMSRWLITKGVDLTETLNEENMITTLHDALDYRGL</sequence>
<organism evidence="1 2">
    <name type="scientific">Botryotinia convoluta</name>
    <dbReference type="NCBI Taxonomy" id="54673"/>
    <lineage>
        <taxon>Eukaryota</taxon>
        <taxon>Fungi</taxon>
        <taxon>Dikarya</taxon>
        <taxon>Ascomycota</taxon>
        <taxon>Pezizomycotina</taxon>
        <taxon>Leotiomycetes</taxon>
        <taxon>Helotiales</taxon>
        <taxon>Sclerotiniaceae</taxon>
        <taxon>Botryotinia</taxon>
    </lineage>
</organism>
<dbReference type="AlphaFoldDB" id="A0A4Z1HJU6"/>
<evidence type="ECO:0000313" key="1">
    <source>
        <dbReference type="EMBL" id="TGO47532.1"/>
    </source>
</evidence>
<dbReference type="OrthoDB" id="5422117at2759"/>
<proteinExistence type="predicted"/>
<evidence type="ECO:0000313" key="2">
    <source>
        <dbReference type="Proteomes" id="UP000297527"/>
    </source>
</evidence>